<name>A0A3P7IZG7_STRVU</name>
<evidence type="ECO:0000313" key="2">
    <source>
        <dbReference type="Proteomes" id="UP000270094"/>
    </source>
</evidence>
<dbReference type="AlphaFoldDB" id="A0A3P7IZG7"/>
<accession>A0A3P7IZG7</accession>
<sequence>MLVTVPSCSIELVGSQMMCTKRDYTSECPGSSILSYMIFVRDLTRILIKC</sequence>
<organism evidence="1 2">
    <name type="scientific">Strongylus vulgaris</name>
    <name type="common">Blood worm</name>
    <dbReference type="NCBI Taxonomy" id="40348"/>
    <lineage>
        <taxon>Eukaryota</taxon>
        <taxon>Metazoa</taxon>
        <taxon>Ecdysozoa</taxon>
        <taxon>Nematoda</taxon>
        <taxon>Chromadorea</taxon>
        <taxon>Rhabditida</taxon>
        <taxon>Rhabditina</taxon>
        <taxon>Rhabditomorpha</taxon>
        <taxon>Strongyloidea</taxon>
        <taxon>Strongylidae</taxon>
        <taxon>Strongylus</taxon>
    </lineage>
</organism>
<proteinExistence type="predicted"/>
<dbReference type="Proteomes" id="UP000270094">
    <property type="component" value="Unassembled WGS sequence"/>
</dbReference>
<protein>
    <submittedName>
        <fullName evidence="1">Uncharacterized protein</fullName>
    </submittedName>
</protein>
<reference evidence="1 2" key="1">
    <citation type="submission" date="2018-11" db="EMBL/GenBank/DDBJ databases">
        <authorList>
            <consortium name="Pathogen Informatics"/>
        </authorList>
    </citation>
    <scope>NUCLEOTIDE SEQUENCE [LARGE SCALE GENOMIC DNA]</scope>
</reference>
<dbReference type="EMBL" id="UYYB01030323">
    <property type="protein sequence ID" value="VDM73393.1"/>
    <property type="molecule type" value="Genomic_DNA"/>
</dbReference>
<keyword evidence="2" id="KW-1185">Reference proteome</keyword>
<evidence type="ECO:0000313" key="1">
    <source>
        <dbReference type="EMBL" id="VDM73393.1"/>
    </source>
</evidence>
<gene>
    <name evidence="1" type="ORF">SVUK_LOCUS8391</name>
</gene>